<dbReference type="PATRIC" id="fig|467210.3.peg.2238"/>
<gene>
    <name evidence="2" type="ORF">HMPREF1866_02260</name>
</gene>
<evidence type="ECO:0000313" key="3">
    <source>
        <dbReference type="Proteomes" id="UP000070394"/>
    </source>
</evidence>
<proteinExistence type="predicted"/>
<dbReference type="STRING" id="467210.HMPREF1866_02260"/>
<sequence length="278" mass="31230">MFTEMIKCEFKQLQKPLKLVSTIIAIMTVTAFLFIRLIFLISGIKSTSAIILWYIISGIVNLFCEFIYPVFTLLMYIYGGDVFYRSMYSTDTSSANKLILSKFIPMVIFQIAVRVEMFVAAALIMGEFDSIRYGYGYGISFSDIVNYSELYFMEINNGESVTGLLAFEVIIAKIVGIFTTTLLLWLCVSIGKSFKKAGGAIAMILFIVICNLLLAENFTGHLVRQVILGGIKDPEGIRWGELDSHIYATASILKNAVLTITYYLLSCRIIGTRLKRKS</sequence>
<reference evidence="3" key="1">
    <citation type="submission" date="2016-01" db="EMBL/GenBank/DDBJ databases">
        <authorList>
            <person name="Mitreva M."/>
            <person name="Pepin K.H."/>
            <person name="Mihindukulasuriya K.A."/>
            <person name="Fulton R."/>
            <person name="Fronick C."/>
            <person name="O'Laughlin M."/>
            <person name="Miner T."/>
            <person name="Herter B."/>
            <person name="Rosa B.A."/>
            <person name="Cordes M."/>
            <person name="Tomlinson C."/>
            <person name="Wollam A."/>
            <person name="Palsikar V.B."/>
            <person name="Mardis E.R."/>
            <person name="Wilson R.K."/>
        </authorList>
    </citation>
    <scope>NUCLEOTIDE SEQUENCE [LARGE SCALE GENOMIC DNA]</scope>
    <source>
        <strain evidence="3">DNF00896</strain>
    </source>
</reference>
<evidence type="ECO:0000313" key="2">
    <source>
        <dbReference type="EMBL" id="KXB54896.1"/>
    </source>
</evidence>
<feature type="transmembrane region" description="Helical" evidence="1">
    <location>
        <begin position="20"/>
        <end position="44"/>
    </location>
</feature>
<dbReference type="Proteomes" id="UP000070394">
    <property type="component" value="Unassembled WGS sequence"/>
</dbReference>
<dbReference type="EMBL" id="LSDA01000124">
    <property type="protein sequence ID" value="KXB54896.1"/>
    <property type="molecule type" value="Genomic_DNA"/>
</dbReference>
<protein>
    <submittedName>
        <fullName evidence="2">Uncharacterized protein</fullName>
    </submittedName>
</protein>
<comment type="caution">
    <text evidence="2">The sequence shown here is derived from an EMBL/GenBank/DDBJ whole genome shotgun (WGS) entry which is preliminary data.</text>
</comment>
<evidence type="ECO:0000256" key="1">
    <source>
        <dbReference type="SAM" id="Phobius"/>
    </source>
</evidence>
<dbReference type="RefSeq" id="WP_060931852.1">
    <property type="nucleotide sequence ID" value="NZ_KQ959840.1"/>
</dbReference>
<feature type="transmembrane region" description="Helical" evidence="1">
    <location>
        <begin position="197"/>
        <end position="215"/>
    </location>
</feature>
<keyword evidence="1" id="KW-0812">Transmembrane</keyword>
<keyword evidence="1" id="KW-0472">Membrane</keyword>
<feature type="transmembrane region" description="Helical" evidence="1">
    <location>
        <begin position="50"/>
        <end position="78"/>
    </location>
</feature>
<organism evidence="2 3">
    <name type="scientific">Lachnoanaerobaculum saburreum</name>
    <dbReference type="NCBI Taxonomy" id="467210"/>
    <lineage>
        <taxon>Bacteria</taxon>
        <taxon>Bacillati</taxon>
        <taxon>Bacillota</taxon>
        <taxon>Clostridia</taxon>
        <taxon>Lachnospirales</taxon>
        <taxon>Lachnospiraceae</taxon>
        <taxon>Lachnoanaerobaculum</taxon>
    </lineage>
</organism>
<name>A0A133ZHK8_9FIRM</name>
<dbReference type="OrthoDB" id="2042462at2"/>
<dbReference type="AlphaFoldDB" id="A0A133ZHK8"/>
<feature type="transmembrane region" description="Helical" evidence="1">
    <location>
        <begin position="99"/>
        <end position="125"/>
    </location>
</feature>
<accession>A0A133ZHK8</accession>
<keyword evidence="3" id="KW-1185">Reference proteome</keyword>
<feature type="transmembrane region" description="Helical" evidence="1">
    <location>
        <begin position="246"/>
        <end position="265"/>
    </location>
</feature>
<keyword evidence="1" id="KW-1133">Transmembrane helix</keyword>
<feature type="transmembrane region" description="Helical" evidence="1">
    <location>
        <begin position="161"/>
        <end position="185"/>
    </location>
</feature>